<evidence type="ECO:0000256" key="1">
    <source>
        <dbReference type="SAM" id="Phobius"/>
    </source>
</evidence>
<evidence type="ECO:0000313" key="2">
    <source>
        <dbReference type="EMBL" id="MFC0561456.1"/>
    </source>
</evidence>
<keyword evidence="1" id="KW-0812">Transmembrane</keyword>
<comment type="caution">
    <text evidence="2">The sequence shown here is derived from an EMBL/GenBank/DDBJ whole genome shotgun (WGS) entry which is preliminary data.</text>
</comment>
<dbReference type="Proteomes" id="UP001589833">
    <property type="component" value="Unassembled WGS sequence"/>
</dbReference>
<reference evidence="2 3" key="1">
    <citation type="submission" date="2024-09" db="EMBL/GenBank/DDBJ databases">
        <authorList>
            <person name="Sun Q."/>
            <person name="Mori K."/>
        </authorList>
    </citation>
    <scope>NUCLEOTIDE SEQUENCE [LARGE SCALE GENOMIC DNA]</scope>
    <source>
        <strain evidence="2 3">NCAIM B.02301</strain>
    </source>
</reference>
<feature type="transmembrane region" description="Helical" evidence="1">
    <location>
        <begin position="31"/>
        <end position="48"/>
    </location>
</feature>
<sequence>MLKSKHGYSSNGQKRFKNAKENVDLKSKKRVAIVVIVMLCVVVSINLLQKDLWEVNEELLREQITSIEQSAETINLLDVTPFEWDVVYSFDPYTSKDKVYETVGYKWDNISETVSEGMNQIVFMKEEKVICYLYGYPENKGYGIYFSGDTINNVAEMLKANDNLTFRVFRSSNYIYLKNY</sequence>
<accession>A0ABV6NL98</accession>
<dbReference type="RefSeq" id="WP_273848469.1">
    <property type="nucleotide sequence ID" value="NZ_JAQQWT010000099.1"/>
</dbReference>
<evidence type="ECO:0000313" key="3">
    <source>
        <dbReference type="Proteomes" id="UP001589833"/>
    </source>
</evidence>
<evidence type="ECO:0008006" key="4">
    <source>
        <dbReference type="Google" id="ProtNLM"/>
    </source>
</evidence>
<name>A0ABV6NL98_9BACI</name>
<dbReference type="EMBL" id="JBHLTR010000060">
    <property type="protein sequence ID" value="MFC0561456.1"/>
    <property type="molecule type" value="Genomic_DNA"/>
</dbReference>
<organism evidence="2 3">
    <name type="scientific">Halalkalibacter alkalisediminis</name>
    <dbReference type="NCBI Taxonomy" id="935616"/>
    <lineage>
        <taxon>Bacteria</taxon>
        <taxon>Bacillati</taxon>
        <taxon>Bacillota</taxon>
        <taxon>Bacilli</taxon>
        <taxon>Bacillales</taxon>
        <taxon>Bacillaceae</taxon>
        <taxon>Halalkalibacter</taxon>
    </lineage>
</organism>
<keyword evidence="3" id="KW-1185">Reference proteome</keyword>
<keyword evidence="1" id="KW-0472">Membrane</keyword>
<keyword evidence="1" id="KW-1133">Transmembrane helix</keyword>
<gene>
    <name evidence="2" type="ORF">ACFFH4_21285</name>
</gene>
<protein>
    <recommendedName>
        <fullName evidence="4">DUF4830 domain-containing protein</fullName>
    </recommendedName>
</protein>
<proteinExistence type="predicted"/>